<dbReference type="InterPro" id="IPR052518">
    <property type="entry name" value="CHR_Transporter"/>
</dbReference>
<reference evidence="9" key="2">
    <citation type="journal article" date="2012" name="PLoS ONE">
        <title>A Deeply Branching Thermophilic Bacterium with an Ancient Acetyl-CoA Pathway Dominates a Subsurface Ecosystem.</title>
        <authorList>
            <person name="Takami H."/>
            <person name="Noguchi H."/>
            <person name="Takaki Y."/>
            <person name="Uchiyama I."/>
            <person name="Toyoda A."/>
            <person name="Nishi S."/>
            <person name="Chee G.-J."/>
            <person name="Arai W."/>
            <person name="Nunoura T."/>
            <person name="Itoh T."/>
            <person name="Hattori M."/>
            <person name="Takai K."/>
        </authorList>
    </citation>
    <scope>NUCLEOTIDE SEQUENCE</scope>
</reference>
<comment type="subcellular location">
    <subcellularLocation>
        <location evidence="1">Cell membrane</location>
        <topology evidence="1">Multi-pass membrane protein</topology>
    </subcellularLocation>
</comment>
<dbReference type="PANTHER" id="PTHR43663:SF1">
    <property type="entry name" value="CHROMATE TRANSPORTER"/>
    <property type="match status" value="1"/>
</dbReference>
<dbReference type="EMBL" id="AP011696">
    <property type="protein sequence ID" value="BAL54657.1"/>
    <property type="molecule type" value="Genomic_DNA"/>
</dbReference>
<feature type="transmembrane region" description="Helical" evidence="7">
    <location>
        <begin position="114"/>
        <end position="134"/>
    </location>
</feature>
<name>H5SL52_9CHLR</name>
<reference evidence="9" key="1">
    <citation type="journal article" date="2005" name="Environ. Microbiol.">
        <title>Genetic and functional properties of uncultivated thermophilic crenarchaeotes from a subsurface gold mine as revealed by analysis of genome fragments.</title>
        <authorList>
            <person name="Nunoura T."/>
            <person name="Hirayama H."/>
            <person name="Takami H."/>
            <person name="Oida H."/>
            <person name="Nishi S."/>
            <person name="Shimamura S."/>
            <person name="Suzuki Y."/>
            <person name="Inagaki F."/>
            <person name="Takai K."/>
            <person name="Nealson K.H."/>
            <person name="Horikoshi K."/>
        </authorList>
    </citation>
    <scope>NUCLEOTIDE SEQUENCE</scope>
</reference>
<feature type="transmembrane region" description="Helical" evidence="7">
    <location>
        <begin position="69"/>
        <end position="102"/>
    </location>
</feature>
<accession>H5SL52</accession>
<evidence type="ECO:0000256" key="2">
    <source>
        <dbReference type="ARBA" id="ARBA00005262"/>
    </source>
</evidence>
<keyword evidence="3" id="KW-1003">Cell membrane</keyword>
<dbReference type="GO" id="GO:0015109">
    <property type="term" value="F:chromate transmembrane transporter activity"/>
    <property type="evidence" value="ECO:0007669"/>
    <property type="project" value="InterPro"/>
</dbReference>
<evidence type="ECO:0000256" key="5">
    <source>
        <dbReference type="ARBA" id="ARBA00022989"/>
    </source>
</evidence>
<protein>
    <submittedName>
        <fullName evidence="9">Chromate transporter</fullName>
    </submittedName>
</protein>
<keyword evidence="5 7" id="KW-1133">Transmembrane helix</keyword>
<proteinExistence type="inferred from homology"/>
<sequence length="177" mass="19133">MTTSSRLRIGAQLFWTFLKVNLLTSSGPASVGLIYKEVVGKIMEEERFVEAVGFSNVVPGSEALKLAMFIGYSAGGIGGAISAILGAILPPIGSMLIVTLAVSYFEEAPWMKHFIQGMAPALAMLITVAAWKIFYNGRRLRKRAVFLAVLCLVGLYFNVLPAALVFLAGTVGIWLFR</sequence>
<dbReference type="AlphaFoldDB" id="H5SL52"/>
<dbReference type="PANTHER" id="PTHR43663">
    <property type="entry name" value="CHROMATE TRANSPORT PROTEIN-RELATED"/>
    <property type="match status" value="1"/>
</dbReference>
<evidence type="ECO:0000256" key="1">
    <source>
        <dbReference type="ARBA" id="ARBA00004651"/>
    </source>
</evidence>
<keyword evidence="6 7" id="KW-0472">Membrane</keyword>
<feature type="transmembrane region" description="Helical" evidence="7">
    <location>
        <begin position="146"/>
        <end position="176"/>
    </location>
</feature>
<evidence type="ECO:0000313" key="9">
    <source>
        <dbReference type="EMBL" id="BAL56888.1"/>
    </source>
</evidence>
<dbReference type="GO" id="GO:0005886">
    <property type="term" value="C:plasma membrane"/>
    <property type="evidence" value="ECO:0007669"/>
    <property type="project" value="UniProtKB-SubCell"/>
</dbReference>
<evidence type="ECO:0000256" key="6">
    <source>
        <dbReference type="ARBA" id="ARBA00023136"/>
    </source>
</evidence>
<evidence type="ECO:0000313" key="8">
    <source>
        <dbReference type="EMBL" id="BAL54657.1"/>
    </source>
</evidence>
<dbReference type="InterPro" id="IPR003370">
    <property type="entry name" value="Chromate_transpt"/>
</dbReference>
<organism evidence="9">
    <name type="scientific">uncultured Chloroflexota bacterium</name>
    <dbReference type="NCBI Taxonomy" id="166587"/>
    <lineage>
        <taxon>Bacteria</taxon>
        <taxon>Bacillati</taxon>
        <taxon>Chloroflexota</taxon>
        <taxon>environmental samples</taxon>
    </lineage>
</organism>
<evidence type="ECO:0000256" key="3">
    <source>
        <dbReference type="ARBA" id="ARBA00022475"/>
    </source>
</evidence>
<gene>
    <name evidence="8" type="ORF">HGMM_F17E05C17</name>
    <name evidence="9" type="ORF">HGMM_F44F02C29</name>
</gene>
<evidence type="ECO:0000256" key="4">
    <source>
        <dbReference type="ARBA" id="ARBA00022692"/>
    </source>
</evidence>
<keyword evidence="4 7" id="KW-0812">Transmembrane</keyword>
<comment type="similarity">
    <text evidence="2">Belongs to the chromate ion transporter (CHR) (TC 2.A.51) family.</text>
</comment>
<dbReference type="EMBL" id="AP011760">
    <property type="protein sequence ID" value="BAL56888.1"/>
    <property type="molecule type" value="Genomic_DNA"/>
</dbReference>
<evidence type="ECO:0000256" key="7">
    <source>
        <dbReference type="SAM" id="Phobius"/>
    </source>
</evidence>
<dbReference type="Pfam" id="PF02417">
    <property type="entry name" value="Chromate_transp"/>
    <property type="match status" value="1"/>
</dbReference>